<feature type="compositionally biased region" description="Basic and acidic residues" evidence="1">
    <location>
        <begin position="16"/>
        <end position="28"/>
    </location>
</feature>
<evidence type="ECO:0000313" key="2">
    <source>
        <dbReference type="EMBL" id="CAA9351906.1"/>
    </source>
</evidence>
<dbReference type="GO" id="GO:0016740">
    <property type="term" value="F:transferase activity"/>
    <property type="evidence" value="ECO:0007669"/>
    <property type="project" value="UniProtKB-KW"/>
</dbReference>
<dbReference type="EMBL" id="CADCUI010000039">
    <property type="protein sequence ID" value="CAA9351906.1"/>
    <property type="molecule type" value="Genomic_DNA"/>
</dbReference>
<feature type="region of interest" description="Disordered" evidence="1">
    <location>
        <begin position="1"/>
        <end position="207"/>
    </location>
</feature>
<accession>A0A6J4M9C9</accession>
<reference evidence="2" key="1">
    <citation type="submission" date="2020-02" db="EMBL/GenBank/DDBJ databases">
        <authorList>
            <person name="Meier V. D."/>
        </authorList>
    </citation>
    <scope>NUCLEOTIDE SEQUENCE</scope>
    <source>
        <strain evidence="2">AVDCRST_MAG34</strain>
    </source>
</reference>
<dbReference type="AlphaFoldDB" id="A0A6J4M9C9"/>
<protein>
    <submittedName>
        <fullName evidence="2">Uncharacterized nucleoside diphosphate sugar transferase SCO3743</fullName>
    </submittedName>
</protein>
<feature type="non-terminal residue" evidence="2">
    <location>
        <position position="220"/>
    </location>
</feature>
<evidence type="ECO:0000256" key="1">
    <source>
        <dbReference type="SAM" id="MobiDB-lite"/>
    </source>
</evidence>
<organism evidence="2">
    <name type="scientific">uncultured Nocardioidaceae bacterium</name>
    <dbReference type="NCBI Taxonomy" id="253824"/>
    <lineage>
        <taxon>Bacteria</taxon>
        <taxon>Bacillati</taxon>
        <taxon>Actinomycetota</taxon>
        <taxon>Actinomycetes</taxon>
        <taxon>Propionibacteriales</taxon>
        <taxon>Nocardioidaceae</taxon>
        <taxon>environmental samples</taxon>
    </lineage>
</organism>
<feature type="non-terminal residue" evidence="2">
    <location>
        <position position="1"/>
    </location>
</feature>
<proteinExistence type="predicted"/>
<feature type="compositionally biased region" description="Basic residues" evidence="1">
    <location>
        <begin position="113"/>
        <end position="140"/>
    </location>
</feature>
<keyword evidence="2" id="KW-0808">Transferase</keyword>
<feature type="compositionally biased region" description="Basic residues" evidence="1">
    <location>
        <begin position="176"/>
        <end position="201"/>
    </location>
</feature>
<feature type="compositionally biased region" description="Basic residues" evidence="1">
    <location>
        <begin position="43"/>
        <end position="52"/>
    </location>
</feature>
<feature type="compositionally biased region" description="Gly residues" evidence="1">
    <location>
        <begin position="1"/>
        <end position="15"/>
    </location>
</feature>
<gene>
    <name evidence="2" type="ORF">AVDCRST_MAG34-1821</name>
</gene>
<sequence length="220" mass="23426">GGPGAGRGQGTGPGPGEDKTRARPRDGPGRTAGRRLAAGHGPRVPRRLRRRPLSPGPRRRPDPGGGRSRAARPPGRLDRLPAARHRTGRAAGARPPRDRLPRCGSGAADRHGHPPGHARAALRRGARPRAQRRRAGHGPGRRVVGPRDARQHPCRPRGRGAGVHADHGRGDPTGARARRARRRGHHPASRRGHRRGRRGRGCARPGRGLRAHVVPAAAVL</sequence>
<name>A0A6J4M9C9_9ACTN</name>